<accession>A0A8H7VHE4</accession>
<dbReference type="PROSITE" id="PS00901">
    <property type="entry name" value="CYS_SYNTHASE"/>
    <property type="match status" value="1"/>
</dbReference>
<dbReference type="EMBL" id="JAEPRB010000135">
    <property type="protein sequence ID" value="KAG2220610.1"/>
    <property type="molecule type" value="Genomic_DNA"/>
</dbReference>
<dbReference type="PANTHER" id="PTHR10314">
    <property type="entry name" value="CYSTATHIONINE BETA-SYNTHASE"/>
    <property type="match status" value="1"/>
</dbReference>
<dbReference type="Pfam" id="PF00571">
    <property type="entry name" value="CBS"/>
    <property type="match status" value="2"/>
</dbReference>
<evidence type="ECO:0000256" key="2">
    <source>
        <dbReference type="ARBA" id="ARBA00007103"/>
    </source>
</evidence>
<dbReference type="OrthoDB" id="2536440at2759"/>
<organism evidence="6 7">
    <name type="scientific">Circinella minor</name>
    <dbReference type="NCBI Taxonomy" id="1195481"/>
    <lineage>
        <taxon>Eukaryota</taxon>
        <taxon>Fungi</taxon>
        <taxon>Fungi incertae sedis</taxon>
        <taxon>Mucoromycota</taxon>
        <taxon>Mucoromycotina</taxon>
        <taxon>Mucoromycetes</taxon>
        <taxon>Mucorales</taxon>
        <taxon>Lichtheimiaceae</taxon>
        <taxon>Circinella</taxon>
    </lineage>
</organism>
<comment type="caution">
    <text evidence="6">The sequence shown here is derived from an EMBL/GenBank/DDBJ whole genome shotgun (WGS) entry which is preliminary data.</text>
</comment>
<dbReference type="FunFam" id="3.40.50.1100:FF:000118">
    <property type="entry name" value="Related to CYS4-cystathionine beta-synthase"/>
    <property type="match status" value="1"/>
</dbReference>
<evidence type="ECO:0000313" key="7">
    <source>
        <dbReference type="Proteomes" id="UP000646827"/>
    </source>
</evidence>
<dbReference type="InterPro" id="IPR001926">
    <property type="entry name" value="TrpB-like_PALP"/>
</dbReference>
<comment type="similarity">
    <text evidence="2">Belongs to the cysteine synthase/cystathionine beta-synthase family.</text>
</comment>
<dbReference type="CDD" id="cd01561">
    <property type="entry name" value="CBS_like"/>
    <property type="match status" value="1"/>
</dbReference>
<evidence type="ECO:0000313" key="6">
    <source>
        <dbReference type="EMBL" id="KAG2220610.1"/>
    </source>
</evidence>
<proteinExistence type="inferred from homology"/>
<sequence length="481" mass="53744">MPLERQPPPITDAISDGIGLTPMVKLFHPSKVQLLGKLELANPTGSIKDRVAKYLLEEYGDKQTLIVPTSGNLGLAVASLAAKKRRDQQRRVLAIVPERTSNDRIQMLKALGAEIVRSPNEARPGAPESPYVLATKLAEQLPNAVVLDETKLKQNCYEDLAEEILQQTKMEFDFLFVGVETGVVVTKLAKILKAKMPHIKIMAVEPANSVLANSDDKEHHHFLDWKIEDMGNNFVPPALDQSVVDTWFKVTDRDAFSTARRLIRHEGILCGPSSGAVVAAATQHANSLQRNSTTHEYRSVVLLNDTAKNYTSTLLNDEWLLENNLADDIITQELEFLSMDRYRAASVEDLQLPAAVTIPPTASASYALDMMMEREFSQLPVIRTDNKKLVGYVSLTTLQERLEHNAIKPNTPVEQCMYGFKKKGSSTSKYEIITPDTSLADLAKFFDKNSFAVITDINRKWCLGVATKYDLLSFLNRRQFM</sequence>
<name>A0A8H7VHE4_9FUNG</name>
<dbReference type="InterPro" id="IPR000644">
    <property type="entry name" value="CBS_dom"/>
</dbReference>
<dbReference type="GO" id="GO:0006535">
    <property type="term" value="P:cysteine biosynthetic process from serine"/>
    <property type="evidence" value="ECO:0007669"/>
    <property type="project" value="InterPro"/>
</dbReference>
<dbReference type="SMART" id="SM00116">
    <property type="entry name" value="CBS"/>
    <property type="match status" value="2"/>
</dbReference>
<dbReference type="Gene3D" id="3.40.50.1100">
    <property type="match status" value="2"/>
</dbReference>
<comment type="cofactor">
    <cofactor evidence="1">
        <name>pyridoxal 5'-phosphate</name>
        <dbReference type="ChEBI" id="CHEBI:597326"/>
    </cofactor>
</comment>
<evidence type="ECO:0000256" key="1">
    <source>
        <dbReference type="ARBA" id="ARBA00001933"/>
    </source>
</evidence>
<feature type="domain" description="CBS" evidence="5">
    <location>
        <begin position="351"/>
        <end position="413"/>
    </location>
</feature>
<dbReference type="InterPro" id="IPR046342">
    <property type="entry name" value="CBS_dom_sf"/>
</dbReference>
<evidence type="ECO:0000256" key="3">
    <source>
        <dbReference type="ARBA" id="ARBA00022898"/>
    </source>
</evidence>
<dbReference type="Gene3D" id="3.10.580.10">
    <property type="entry name" value="CBS-domain"/>
    <property type="match status" value="1"/>
</dbReference>
<dbReference type="Proteomes" id="UP000646827">
    <property type="component" value="Unassembled WGS sequence"/>
</dbReference>
<evidence type="ECO:0000259" key="5">
    <source>
        <dbReference type="PROSITE" id="PS51371"/>
    </source>
</evidence>
<reference evidence="6 7" key="1">
    <citation type="submission" date="2020-12" db="EMBL/GenBank/DDBJ databases">
        <title>Metabolic potential, ecology and presence of endohyphal bacteria is reflected in genomic diversity of Mucoromycotina.</title>
        <authorList>
            <person name="Muszewska A."/>
            <person name="Okrasinska A."/>
            <person name="Steczkiewicz K."/>
            <person name="Drgas O."/>
            <person name="Orlowska M."/>
            <person name="Perlinska-Lenart U."/>
            <person name="Aleksandrzak-Piekarczyk T."/>
            <person name="Szatraj K."/>
            <person name="Zielenkiewicz U."/>
            <person name="Pilsyk S."/>
            <person name="Malc E."/>
            <person name="Mieczkowski P."/>
            <person name="Kruszewska J.S."/>
            <person name="Biernat P."/>
            <person name="Pawlowska J."/>
        </authorList>
    </citation>
    <scope>NUCLEOTIDE SEQUENCE [LARGE SCALE GENOMIC DNA]</scope>
    <source>
        <strain evidence="6 7">CBS 142.35</strain>
    </source>
</reference>
<protein>
    <recommendedName>
        <fullName evidence="5">CBS domain-containing protein</fullName>
    </recommendedName>
</protein>
<evidence type="ECO:0000256" key="4">
    <source>
        <dbReference type="PROSITE-ProRule" id="PRU00703"/>
    </source>
</evidence>
<dbReference type="SUPFAM" id="SSF53686">
    <property type="entry name" value="Tryptophan synthase beta subunit-like PLP-dependent enzymes"/>
    <property type="match status" value="1"/>
</dbReference>
<dbReference type="Pfam" id="PF00291">
    <property type="entry name" value="PALP"/>
    <property type="match status" value="1"/>
</dbReference>
<dbReference type="PROSITE" id="PS51371">
    <property type="entry name" value="CBS"/>
    <property type="match status" value="1"/>
</dbReference>
<keyword evidence="4" id="KW-0129">CBS domain</keyword>
<dbReference type="InterPro" id="IPR036052">
    <property type="entry name" value="TrpB-like_PALP_sf"/>
</dbReference>
<gene>
    <name evidence="6" type="ORF">INT45_002632</name>
</gene>
<keyword evidence="3" id="KW-0663">Pyridoxal phosphate</keyword>
<dbReference type="SUPFAM" id="SSF54631">
    <property type="entry name" value="CBS-domain pair"/>
    <property type="match status" value="1"/>
</dbReference>
<keyword evidence="7" id="KW-1185">Reference proteome</keyword>
<dbReference type="AlphaFoldDB" id="A0A8H7VHE4"/>
<dbReference type="InterPro" id="IPR050214">
    <property type="entry name" value="Cys_Synth/Cystath_Beta-Synth"/>
</dbReference>
<dbReference type="InterPro" id="IPR001216">
    <property type="entry name" value="P-phosphate_BS"/>
</dbReference>